<sequence>MKRIIIAIMLIAAALQTHAVLRQGDEVPGRACRNVDGVEILLAVMDEERVIFYSPDTGSSRVGTNPRQWMVHNGKTDEKGCHKDKYGRNHCHEKQ</sequence>
<organism evidence="3">
    <name type="scientific">Candidatus Kentrum sp. LFY</name>
    <dbReference type="NCBI Taxonomy" id="2126342"/>
    <lineage>
        <taxon>Bacteria</taxon>
        <taxon>Pseudomonadati</taxon>
        <taxon>Pseudomonadota</taxon>
        <taxon>Gammaproteobacteria</taxon>
        <taxon>Candidatus Kentrum</taxon>
    </lineage>
</organism>
<feature type="signal peptide" evidence="2">
    <location>
        <begin position="1"/>
        <end position="19"/>
    </location>
</feature>
<gene>
    <name evidence="3" type="ORF">BECKLFY1418A_GA0070994_10639</name>
</gene>
<protein>
    <submittedName>
        <fullName evidence="3">Uncharacterized protein</fullName>
    </submittedName>
</protein>
<dbReference type="AlphaFoldDB" id="A0A450UW90"/>
<evidence type="ECO:0000256" key="1">
    <source>
        <dbReference type="SAM" id="MobiDB-lite"/>
    </source>
</evidence>
<keyword evidence="2" id="KW-0732">Signal</keyword>
<evidence type="ECO:0000256" key="2">
    <source>
        <dbReference type="SAM" id="SignalP"/>
    </source>
</evidence>
<dbReference type="EMBL" id="CAADFH010000063">
    <property type="protein sequence ID" value="VFJ96791.1"/>
    <property type="molecule type" value="Genomic_DNA"/>
</dbReference>
<evidence type="ECO:0000313" key="3">
    <source>
        <dbReference type="EMBL" id="VFJ96791.1"/>
    </source>
</evidence>
<feature type="compositionally biased region" description="Polar residues" evidence="1">
    <location>
        <begin position="56"/>
        <end position="67"/>
    </location>
</feature>
<accession>A0A450UW90</accession>
<feature type="compositionally biased region" description="Basic and acidic residues" evidence="1">
    <location>
        <begin position="74"/>
        <end position="95"/>
    </location>
</feature>
<name>A0A450UW90_9GAMM</name>
<feature type="chain" id="PRO_5019555280" evidence="2">
    <location>
        <begin position="20"/>
        <end position="95"/>
    </location>
</feature>
<proteinExistence type="predicted"/>
<reference evidence="3" key="1">
    <citation type="submission" date="2019-02" db="EMBL/GenBank/DDBJ databases">
        <authorList>
            <person name="Gruber-Vodicka R. H."/>
            <person name="Seah K. B. B."/>
        </authorList>
    </citation>
    <scope>NUCLEOTIDE SEQUENCE</scope>
    <source>
        <strain evidence="3">BECK_M6</strain>
    </source>
</reference>
<feature type="region of interest" description="Disordered" evidence="1">
    <location>
        <begin position="55"/>
        <end position="95"/>
    </location>
</feature>